<dbReference type="Proteomes" id="UP000221168">
    <property type="component" value="Unassembled WGS sequence"/>
</dbReference>
<dbReference type="AlphaFoldDB" id="A0A2G1QHQ3"/>
<dbReference type="PANTHER" id="PTHR30336:SF4">
    <property type="entry name" value="ENVELOPE BIOGENESIS FACTOR ELYC"/>
    <property type="match status" value="1"/>
</dbReference>
<evidence type="ECO:0000259" key="2">
    <source>
        <dbReference type="Pfam" id="PF02698"/>
    </source>
</evidence>
<dbReference type="GO" id="GO:0043164">
    <property type="term" value="P:Gram-negative-bacterium-type cell wall biogenesis"/>
    <property type="evidence" value="ECO:0007669"/>
    <property type="project" value="TreeGrafter"/>
</dbReference>
<keyword evidence="1" id="KW-0472">Membrane</keyword>
<name>A0A2G1QHQ3_9HYPH</name>
<dbReference type="InterPro" id="IPR003848">
    <property type="entry name" value="DUF218"/>
</dbReference>
<organism evidence="3 4">
    <name type="scientific">Zhengella mangrovi</name>
    <dbReference type="NCBI Taxonomy" id="1982044"/>
    <lineage>
        <taxon>Bacteria</taxon>
        <taxon>Pseudomonadati</taxon>
        <taxon>Pseudomonadota</taxon>
        <taxon>Alphaproteobacteria</taxon>
        <taxon>Hyphomicrobiales</taxon>
        <taxon>Notoacmeibacteraceae</taxon>
        <taxon>Zhengella</taxon>
    </lineage>
</organism>
<gene>
    <name evidence="3" type="ORF">CSC94_21225</name>
</gene>
<dbReference type="CDD" id="cd06259">
    <property type="entry name" value="YdcF-like"/>
    <property type="match status" value="1"/>
</dbReference>
<dbReference type="Gene3D" id="3.40.50.620">
    <property type="entry name" value="HUPs"/>
    <property type="match status" value="1"/>
</dbReference>
<keyword evidence="1" id="KW-0812">Transmembrane</keyword>
<evidence type="ECO:0000313" key="3">
    <source>
        <dbReference type="EMBL" id="PHP65053.1"/>
    </source>
</evidence>
<reference evidence="3 4" key="1">
    <citation type="submission" date="2017-10" db="EMBL/GenBank/DDBJ databases">
        <title>Sedimentibacterium mangrovi gen. nov., sp. nov., a novel member of family Phyllobacteriacea isolated from mangrove sediment.</title>
        <authorList>
            <person name="Liao H."/>
            <person name="Tian Y."/>
        </authorList>
    </citation>
    <scope>NUCLEOTIDE SEQUENCE [LARGE SCALE GENOMIC DNA]</scope>
    <source>
        <strain evidence="3 4">X9-2-2</strain>
    </source>
</reference>
<dbReference type="Pfam" id="PF02698">
    <property type="entry name" value="DUF218"/>
    <property type="match status" value="1"/>
</dbReference>
<dbReference type="GO" id="GO:0005886">
    <property type="term" value="C:plasma membrane"/>
    <property type="evidence" value="ECO:0007669"/>
    <property type="project" value="TreeGrafter"/>
</dbReference>
<sequence length="264" mass="28855">MFFYLSKILWFLIQPVGLLFVFMLLTGFSALLDWKRMTVLLSSAGLVLLVVCAWTNVGQMLLNPLEERFPRPDPVPDTVTGVIILGGGMAGAVNLARGGHELEDAGDRFVEGAILARRYPQARIVISGGSGALIGEGEGDAASGERLMTALGVSEDRLLLENRSRNTDENARFTRDLVKPGSGETWLLVTSAFHMPRAMALFRKAGFDVVAWPVDYRTPGPRGLAFARRSPTDALDETTLGLREWIGLAAYYMTGRIPQLFPSP</sequence>
<dbReference type="PANTHER" id="PTHR30336">
    <property type="entry name" value="INNER MEMBRANE PROTEIN, PROBABLE PERMEASE"/>
    <property type="match status" value="1"/>
</dbReference>
<protein>
    <recommendedName>
        <fullName evidence="2">DUF218 domain-containing protein</fullName>
    </recommendedName>
</protein>
<keyword evidence="1" id="KW-1133">Transmembrane helix</keyword>
<proteinExistence type="predicted"/>
<keyword evidence="4" id="KW-1185">Reference proteome</keyword>
<feature type="transmembrane region" description="Helical" evidence="1">
    <location>
        <begin position="39"/>
        <end position="58"/>
    </location>
</feature>
<feature type="transmembrane region" description="Helical" evidence="1">
    <location>
        <begin position="12"/>
        <end position="32"/>
    </location>
</feature>
<dbReference type="EMBL" id="PDVP01000019">
    <property type="protein sequence ID" value="PHP65053.1"/>
    <property type="molecule type" value="Genomic_DNA"/>
</dbReference>
<comment type="caution">
    <text evidence="3">The sequence shown here is derived from an EMBL/GenBank/DDBJ whole genome shotgun (WGS) entry which is preliminary data.</text>
</comment>
<dbReference type="InterPro" id="IPR051599">
    <property type="entry name" value="Cell_Envelope_Assoc"/>
</dbReference>
<dbReference type="RefSeq" id="WP_099308391.1">
    <property type="nucleotide sequence ID" value="NZ_PDVP01000019.1"/>
</dbReference>
<dbReference type="GO" id="GO:0000270">
    <property type="term" value="P:peptidoglycan metabolic process"/>
    <property type="evidence" value="ECO:0007669"/>
    <property type="project" value="TreeGrafter"/>
</dbReference>
<dbReference type="OrthoDB" id="9809813at2"/>
<accession>A0A2G1QHQ3</accession>
<evidence type="ECO:0000256" key="1">
    <source>
        <dbReference type="SAM" id="Phobius"/>
    </source>
</evidence>
<feature type="domain" description="DUF218" evidence="2">
    <location>
        <begin position="81"/>
        <end position="247"/>
    </location>
</feature>
<dbReference type="InterPro" id="IPR014729">
    <property type="entry name" value="Rossmann-like_a/b/a_fold"/>
</dbReference>
<evidence type="ECO:0000313" key="4">
    <source>
        <dbReference type="Proteomes" id="UP000221168"/>
    </source>
</evidence>